<feature type="transmembrane region" description="Helical" evidence="13">
    <location>
        <begin position="20"/>
        <end position="38"/>
    </location>
</feature>
<keyword evidence="6" id="KW-0050">Antiport</keyword>
<feature type="transmembrane region" description="Helical" evidence="13">
    <location>
        <begin position="64"/>
        <end position="87"/>
    </location>
</feature>
<feature type="transmembrane region" description="Helical" evidence="13">
    <location>
        <begin position="172"/>
        <end position="193"/>
    </location>
</feature>
<dbReference type="GO" id="GO:0005886">
    <property type="term" value="C:plasma membrane"/>
    <property type="evidence" value="ECO:0007669"/>
    <property type="project" value="UniProtKB-SubCell"/>
</dbReference>
<keyword evidence="10" id="KW-0406">Ion transport</keyword>
<dbReference type="RefSeq" id="WP_109624200.1">
    <property type="nucleotide sequence ID" value="NZ_JANKBI010000001.1"/>
</dbReference>
<name>A0AB73T9H3_9FIRM</name>
<feature type="transmembrane region" description="Helical" evidence="13">
    <location>
        <begin position="199"/>
        <end position="222"/>
    </location>
</feature>
<dbReference type="Proteomes" id="UP000245412">
    <property type="component" value="Unassembled WGS sequence"/>
</dbReference>
<keyword evidence="11 13" id="KW-0472">Membrane</keyword>
<gene>
    <name evidence="14" type="ORF">C7383_101119</name>
</gene>
<dbReference type="GO" id="GO:0006811">
    <property type="term" value="P:monoatomic ion transport"/>
    <property type="evidence" value="ECO:0007669"/>
    <property type="project" value="UniProtKB-KW"/>
</dbReference>
<accession>A0AB73T9H3</accession>
<comment type="caution">
    <text evidence="14">The sequence shown here is derived from an EMBL/GenBank/DDBJ whole genome shotgun (WGS) entry which is preliminary data.</text>
</comment>
<feature type="transmembrane region" description="Helical" evidence="13">
    <location>
        <begin position="421"/>
        <end position="441"/>
    </location>
</feature>
<evidence type="ECO:0000313" key="15">
    <source>
        <dbReference type="Proteomes" id="UP000245412"/>
    </source>
</evidence>
<evidence type="ECO:0000256" key="12">
    <source>
        <dbReference type="ARBA" id="ARBA00031636"/>
    </source>
</evidence>
<dbReference type="GO" id="GO:0015297">
    <property type="term" value="F:antiporter activity"/>
    <property type="evidence" value="ECO:0007669"/>
    <property type="project" value="UniProtKB-KW"/>
</dbReference>
<feature type="transmembrane region" description="Helical" evidence="13">
    <location>
        <begin position="390"/>
        <end position="415"/>
    </location>
</feature>
<dbReference type="InterPro" id="IPR048279">
    <property type="entry name" value="MdtK-like"/>
</dbReference>
<dbReference type="InterPro" id="IPR050222">
    <property type="entry name" value="MATE_MdtK"/>
</dbReference>
<dbReference type="InterPro" id="IPR002528">
    <property type="entry name" value="MATE_fam"/>
</dbReference>
<evidence type="ECO:0000256" key="2">
    <source>
        <dbReference type="ARBA" id="ARBA00004651"/>
    </source>
</evidence>
<evidence type="ECO:0000256" key="8">
    <source>
        <dbReference type="ARBA" id="ARBA00022692"/>
    </source>
</evidence>
<comment type="function">
    <text evidence="1">Multidrug efflux pump.</text>
</comment>
<evidence type="ECO:0000256" key="4">
    <source>
        <dbReference type="ARBA" id="ARBA00020268"/>
    </source>
</evidence>
<protein>
    <recommendedName>
        <fullName evidence="4">Probable multidrug resistance protein NorM</fullName>
    </recommendedName>
    <alternativeName>
        <fullName evidence="12">Multidrug-efflux transporter</fullName>
    </alternativeName>
</protein>
<comment type="subcellular location">
    <subcellularLocation>
        <location evidence="2">Cell membrane</location>
        <topology evidence="2">Multi-pass membrane protein</topology>
    </subcellularLocation>
</comment>
<proteinExistence type="inferred from homology"/>
<keyword evidence="15" id="KW-1185">Reference proteome</keyword>
<evidence type="ECO:0000313" key="14">
    <source>
        <dbReference type="EMBL" id="PWJ78751.1"/>
    </source>
</evidence>
<comment type="similarity">
    <text evidence="3">Belongs to the multi antimicrobial extrusion (MATE) (TC 2.A.66.1) family.</text>
</comment>
<evidence type="ECO:0000256" key="9">
    <source>
        <dbReference type="ARBA" id="ARBA00022989"/>
    </source>
</evidence>
<evidence type="ECO:0000256" key="13">
    <source>
        <dbReference type="SAM" id="Phobius"/>
    </source>
</evidence>
<dbReference type="NCBIfam" id="TIGR00797">
    <property type="entry name" value="matE"/>
    <property type="match status" value="1"/>
</dbReference>
<keyword evidence="5" id="KW-0813">Transport</keyword>
<sequence>METEKKVKTLDMTQGGVVKAILLFSIPLLIGNIFQQLYNTADSVIAGNFISKQALAAIGSSNSLINLLIGLFLGIATGAGVIIAQYYGAKDKEKMQWAVHTSIAFSLIGGVILTVAGVLLSPQILKWMGTPDEIMEQSVVYLRIFFCGSVFNLLYNMGAGILRGVGDSKRPLYYLCITSVLNILLDLLFVIAFRMGVAGAALATILSQAFSAVLVIATLMRDRDIYTLDLKKIRIDAKMMKRILNMGIPSGIQSAVISLSNVVVQANINSFGSDAVAGCSSYMKIDGFVVLPIMSFGMAAMTYTGQNVGAGKRQRVKEGAVKTLLVGLAYCIIMTIVLLVFGKTALSIFTRDTSVNDVGYTMLTILAPFYVCITVAQVLGGVFRGAGKSLATMFIMVGSMVGIRMLWVNLAALVWPSLDTVLWGYPVSWIFAMLGVFIYAWKGKWLPRELKKM</sequence>
<reference evidence="14 15" key="1">
    <citation type="submission" date="2018-05" db="EMBL/GenBank/DDBJ databases">
        <authorList>
            <person name="Goeker M."/>
            <person name="Huntemann M."/>
            <person name="Clum A."/>
            <person name="Pillay M."/>
            <person name="Palaniappan K."/>
            <person name="Varghese N."/>
            <person name="Mikhailova N."/>
            <person name="Stamatis D."/>
            <person name="Reddy T."/>
            <person name="Daum C."/>
            <person name="Shapiro N."/>
            <person name="Ivanova N."/>
            <person name="Kyrpides N."/>
            <person name="Woyke T."/>
        </authorList>
    </citation>
    <scope>NUCLEOTIDE SEQUENCE [LARGE SCALE GENOMIC DNA]</scope>
    <source>
        <strain evidence="14 15">DSM 26524</strain>
    </source>
</reference>
<evidence type="ECO:0000256" key="6">
    <source>
        <dbReference type="ARBA" id="ARBA00022449"/>
    </source>
</evidence>
<dbReference type="GO" id="GO:0042910">
    <property type="term" value="F:xenobiotic transmembrane transporter activity"/>
    <property type="evidence" value="ECO:0007669"/>
    <property type="project" value="InterPro"/>
</dbReference>
<evidence type="ECO:0000256" key="5">
    <source>
        <dbReference type="ARBA" id="ARBA00022448"/>
    </source>
</evidence>
<keyword evidence="9 13" id="KW-1133">Transmembrane helix</keyword>
<dbReference type="AlphaFoldDB" id="A0AB73T9H3"/>
<evidence type="ECO:0000256" key="1">
    <source>
        <dbReference type="ARBA" id="ARBA00003408"/>
    </source>
</evidence>
<evidence type="ECO:0000256" key="11">
    <source>
        <dbReference type="ARBA" id="ARBA00023136"/>
    </source>
</evidence>
<dbReference type="PANTHER" id="PTHR43298:SF2">
    <property type="entry name" value="FMN_FAD EXPORTER YEEO-RELATED"/>
    <property type="match status" value="1"/>
</dbReference>
<keyword evidence="8 13" id="KW-0812">Transmembrane</keyword>
<feature type="transmembrane region" description="Helical" evidence="13">
    <location>
        <begin position="285"/>
        <end position="303"/>
    </location>
</feature>
<feature type="transmembrane region" description="Helical" evidence="13">
    <location>
        <begin position="99"/>
        <end position="120"/>
    </location>
</feature>
<keyword evidence="7" id="KW-1003">Cell membrane</keyword>
<dbReference type="Pfam" id="PF01554">
    <property type="entry name" value="MatE"/>
    <property type="match status" value="2"/>
</dbReference>
<feature type="transmembrane region" description="Helical" evidence="13">
    <location>
        <begin position="362"/>
        <end position="383"/>
    </location>
</feature>
<dbReference type="PIRSF" id="PIRSF006603">
    <property type="entry name" value="DinF"/>
    <property type="match status" value="1"/>
</dbReference>
<feature type="transmembrane region" description="Helical" evidence="13">
    <location>
        <begin position="324"/>
        <end position="342"/>
    </location>
</feature>
<dbReference type="EMBL" id="QGGY01000001">
    <property type="protein sequence ID" value="PWJ78751.1"/>
    <property type="molecule type" value="Genomic_DNA"/>
</dbReference>
<evidence type="ECO:0000256" key="10">
    <source>
        <dbReference type="ARBA" id="ARBA00023065"/>
    </source>
</evidence>
<feature type="transmembrane region" description="Helical" evidence="13">
    <location>
        <begin position="243"/>
        <end position="265"/>
    </location>
</feature>
<organism evidence="14 15">
    <name type="scientific">Murimonas intestini</name>
    <dbReference type="NCBI Taxonomy" id="1337051"/>
    <lineage>
        <taxon>Bacteria</taxon>
        <taxon>Bacillati</taxon>
        <taxon>Bacillota</taxon>
        <taxon>Clostridia</taxon>
        <taxon>Lachnospirales</taxon>
        <taxon>Lachnospiraceae</taxon>
        <taxon>Murimonas</taxon>
    </lineage>
</organism>
<evidence type="ECO:0000256" key="7">
    <source>
        <dbReference type="ARBA" id="ARBA00022475"/>
    </source>
</evidence>
<evidence type="ECO:0000256" key="3">
    <source>
        <dbReference type="ARBA" id="ARBA00010199"/>
    </source>
</evidence>
<dbReference type="CDD" id="cd13138">
    <property type="entry name" value="MATE_yoeA_like"/>
    <property type="match status" value="1"/>
</dbReference>
<feature type="transmembrane region" description="Helical" evidence="13">
    <location>
        <begin position="140"/>
        <end position="160"/>
    </location>
</feature>
<dbReference type="PANTHER" id="PTHR43298">
    <property type="entry name" value="MULTIDRUG RESISTANCE PROTEIN NORM-RELATED"/>
    <property type="match status" value="1"/>
</dbReference>